<evidence type="ECO:0000256" key="1">
    <source>
        <dbReference type="ARBA" id="ARBA00022574"/>
    </source>
</evidence>
<evidence type="ECO:0000313" key="8">
    <source>
        <dbReference type="Proteomes" id="UP001154114"/>
    </source>
</evidence>
<feature type="compositionally biased region" description="Basic and acidic residues" evidence="6">
    <location>
        <begin position="412"/>
        <end position="423"/>
    </location>
</feature>
<dbReference type="InterPro" id="IPR015943">
    <property type="entry name" value="WD40/YVTN_repeat-like_dom_sf"/>
</dbReference>
<dbReference type="GO" id="GO:0030576">
    <property type="term" value="P:Cajal body organization"/>
    <property type="evidence" value="ECO:0007669"/>
    <property type="project" value="TreeGrafter"/>
</dbReference>
<organism evidence="7 8">
    <name type="scientific">Chrysodeixis includens</name>
    <name type="common">Soybean looper</name>
    <name type="synonym">Pseudoplusia includens</name>
    <dbReference type="NCBI Taxonomy" id="689277"/>
    <lineage>
        <taxon>Eukaryota</taxon>
        <taxon>Metazoa</taxon>
        <taxon>Ecdysozoa</taxon>
        <taxon>Arthropoda</taxon>
        <taxon>Hexapoda</taxon>
        <taxon>Insecta</taxon>
        <taxon>Pterygota</taxon>
        <taxon>Neoptera</taxon>
        <taxon>Endopterygota</taxon>
        <taxon>Lepidoptera</taxon>
        <taxon>Glossata</taxon>
        <taxon>Ditrysia</taxon>
        <taxon>Noctuoidea</taxon>
        <taxon>Noctuidae</taxon>
        <taxon>Plusiinae</taxon>
        <taxon>Chrysodeixis</taxon>
    </lineage>
</organism>
<name>A0A9P0C1M8_CHRIL</name>
<evidence type="ECO:0000256" key="4">
    <source>
        <dbReference type="ARBA" id="ARBA00041558"/>
    </source>
</evidence>
<feature type="repeat" description="WD" evidence="5">
    <location>
        <begin position="315"/>
        <end position="349"/>
    </location>
</feature>
<protein>
    <recommendedName>
        <fullName evidence="4">WD repeat-containing protein 79</fullName>
    </recommendedName>
</protein>
<accession>A0A9P0C1M8</accession>
<dbReference type="PROSITE" id="PS00678">
    <property type="entry name" value="WD_REPEATS_1"/>
    <property type="match status" value="1"/>
</dbReference>
<dbReference type="AlphaFoldDB" id="A0A9P0C1M8"/>
<feature type="repeat" description="WD" evidence="5">
    <location>
        <begin position="271"/>
        <end position="306"/>
    </location>
</feature>
<dbReference type="PROSITE" id="PS50082">
    <property type="entry name" value="WD_REPEATS_2"/>
    <property type="match status" value="2"/>
</dbReference>
<dbReference type="GO" id="GO:0015030">
    <property type="term" value="C:Cajal body"/>
    <property type="evidence" value="ECO:0007669"/>
    <property type="project" value="TreeGrafter"/>
</dbReference>
<dbReference type="OrthoDB" id="239865at2759"/>
<evidence type="ECO:0000256" key="2">
    <source>
        <dbReference type="ARBA" id="ARBA00022737"/>
    </source>
</evidence>
<proteinExistence type="inferred from homology"/>
<reference evidence="7" key="1">
    <citation type="submission" date="2021-12" db="EMBL/GenBank/DDBJ databases">
        <authorList>
            <person name="King R."/>
        </authorList>
    </citation>
    <scope>NUCLEOTIDE SEQUENCE</scope>
</reference>
<dbReference type="InterPro" id="IPR001680">
    <property type="entry name" value="WD40_rpt"/>
</dbReference>
<dbReference type="GO" id="GO:0003723">
    <property type="term" value="F:RNA binding"/>
    <property type="evidence" value="ECO:0007669"/>
    <property type="project" value="TreeGrafter"/>
</dbReference>
<dbReference type="Proteomes" id="UP001154114">
    <property type="component" value="Chromosome 7"/>
</dbReference>
<evidence type="ECO:0000256" key="5">
    <source>
        <dbReference type="PROSITE-ProRule" id="PRU00221"/>
    </source>
</evidence>
<gene>
    <name evidence="7" type="ORF">CINC_LOCUS12149</name>
</gene>
<evidence type="ECO:0000256" key="3">
    <source>
        <dbReference type="ARBA" id="ARBA00038279"/>
    </source>
</evidence>
<dbReference type="Gene3D" id="2.130.10.10">
    <property type="entry name" value="YVTN repeat-like/Quinoprotein amine dehydrogenase"/>
    <property type="match status" value="1"/>
</dbReference>
<comment type="similarity">
    <text evidence="3">Belongs to the TCAB1 family.</text>
</comment>
<dbReference type="PROSITE" id="PS50294">
    <property type="entry name" value="WD_REPEATS_REGION"/>
    <property type="match status" value="1"/>
</dbReference>
<keyword evidence="8" id="KW-1185">Reference proteome</keyword>
<dbReference type="Pfam" id="PF00400">
    <property type="entry name" value="WD40"/>
    <property type="match status" value="2"/>
</dbReference>
<feature type="compositionally biased region" description="Acidic residues" evidence="6">
    <location>
        <begin position="1"/>
        <end position="10"/>
    </location>
</feature>
<keyword evidence="1 5" id="KW-0853">WD repeat</keyword>
<feature type="region of interest" description="Disordered" evidence="6">
    <location>
        <begin position="400"/>
        <end position="423"/>
    </location>
</feature>
<evidence type="ECO:0000313" key="7">
    <source>
        <dbReference type="EMBL" id="CAH0625575.1"/>
    </source>
</evidence>
<dbReference type="EMBL" id="LR824010">
    <property type="protein sequence ID" value="CAH0625575.1"/>
    <property type="molecule type" value="Genomic_DNA"/>
</dbReference>
<dbReference type="PANTHER" id="PTHR13211">
    <property type="entry name" value="TELOMERASE CAJAL BODY PROTEIN 1"/>
    <property type="match status" value="1"/>
</dbReference>
<dbReference type="SMART" id="SM00320">
    <property type="entry name" value="WD40"/>
    <property type="match status" value="6"/>
</dbReference>
<dbReference type="InterPro" id="IPR036322">
    <property type="entry name" value="WD40_repeat_dom_sf"/>
</dbReference>
<dbReference type="InterPro" id="IPR019775">
    <property type="entry name" value="WD40_repeat_CS"/>
</dbReference>
<dbReference type="InterPro" id="IPR051150">
    <property type="entry name" value="SWT21/TCAB1_mRNA_Telomere"/>
</dbReference>
<keyword evidence="2" id="KW-0677">Repeat</keyword>
<dbReference type="PANTHER" id="PTHR13211:SF0">
    <property type="entry name" value="TELOMERASE CAJAL BODY PROTEIN 1"/>
    <property type="match status" value="1"/>
</dbReference>
<dbReference type="SUPFAM" id="SSF50978">
    <property type="entry name" value="WD40 repeat-like"/>
    <property type="match status" value="1"/>
</dbReference>
<evidence type="ECO:0000256" key="6">
    <source>
        <dbReference type="SAM" id="MobiDB-lite"/>
    </source>
</evidence>
<sequence length="445" mass="50308">MDEPSMEVDTDAYREGSELDAQAQDIEKVTGDAVENIEVSEQNVYVYPSLFTSKTLLELSNSTWSRSKRARADVQPYLRGCKWSPDGTCCLAVVNNDGVHVTELSKDLYSGNVTTDRTIDIMDSVIHVKESGLVYDFCWYPAMNSSVPETCCYYFSWLTTKKNAPIQMWDAFDGSLRCTYRGFSEVDEMEPAYSLTFTPDGSQIIAGYRSCLRTFNVERPGRDYGEHYITSTASCIDTNDNCNLVAVGSWNSSISLFNINEMGTYKSVGKMHGHGAGVTQVKFTSDGLHLISGARKDHRLLVWDIRYYRTPLNVLTRHVDTNQRVQFDISPCGKYLVSGGTDGIIKVWDENHVKWRTSLNYTEDNEDNATYKFPLHRDSCNSVSIHPIRPIIATGSGQYHMVDPITDDNDESNDKEQSETKDMKYSEVTENCLVFWWIGDVPDLT</sequence>
<feature type="region of interest" description="Disordered" evidence="6">
    <location>
        <begin position="1"/>
        <end position="20"/>
    </location>
</feature>